<evidence type="ECO:0000313" key="3">
    <source>
        <dbReference type="Proteomes" id="UP000217736"/>
    </source>
</evidence>
<gene>
    <name evidence="2" type="ORF">MSG_01439</name>
</gene>
<dbReference type="EMBL" id="AP018164">
    <property type="protein sequence ID" value="BAX91595.1"/>
    <property type="molecule type" value="Genomic_DNA"/>
</dbReference>
<proteinExistence type="predicted"/>
<accession>A0A1Z4EF39</accession>
<protein>
    <submittedName>
        <fullName evidence="2">Uncharacterized protein</fullName>
    </submittedName>
</protein>
<dbReference type="AlphaFoldDB" id="A0A1Z4EF39"/>
<keyword evidence="1" id="KW-1133">Transmembrane helix</keyword>
<keyword evidence="3" id="KW-1185">Reference proteome</keyword>
<sequence>MKKFQFGLISHNLFPWSFHLQRPVMFKFIFMNIWWVFAPLITIPFSIKMIDYLYKSMSAHNDLPQEKPLSADKQPATAAR</sequence>
<organism evidence="2 3">
    <name type="scientific">Mycobacterium shigaense</name>
    <dbReference type="NCBI Taxonomy" id="722731"/>
    <lineage>
        <taxon>Bacteria</taxon>
        <taxon>Bacillati</taxon>
        <taxon>Actinomycetota</taxon>
        <taxon>Actinomycetes</taxon>
        <taxon>Mycobacteriales</taxon>
        <taxon>Mycobacteriaceae</taxon>
        <taxon>Mycobacterium</taxon>
        <taxon>Mycobacterium simiae complex</taxon>
    </lineage>
</organism>
<reference evidence="3" key="1">
    <citation type="submission" date="2017-06" db="EMBL/GenBank/DDBJ databases">
        <title>Complete Genome Sequence of Mycobacterium shigaense.</title>
        <authorList>
            <person name="Fukano H."/>
            <person name="Yoshida M."/>
            <person name="Kazumi Y."/>
            <person name="Ogura Y."/>
            <person name="Mitarai S."/>
            <person name="Hayashi T."/>
            <person name="Hoshino Y."/>
        </authorList>
    </citation>
    <scope>NUCLEOTIDE SEQUENCE [LARGE SCALE GENOMIC DNA]</scope>
    <source>
        <strain evidence="3">UN-152</strain>
    </source>
</reference>
<keyword evidence="1" id="KW-0472">Membrane</keyword>
<dbReference type="KEGG" id="mshg:MSG_01439"/>
<evidence type="ECO:0000256" key="1">
    <source>
        <dbReference type="SAM" id="Phobius"/>
    </source>
</evidence>
<feature type="transmembrane region" description="Helical" evidence="1">
    <location>
        <begin position="24"/>
        <end position="47"/>
    </location>
</feature>
<keyword evidence="1" id="KW-0812">Transmembrane</keyword>
<name>A0A1Z4EF39_9MYCO</name>
<evidence type="ECO:0000313" key="2">
    <source>
        <dbReference type="EMBL" id="BAX91595.1"/>
    </source>
</evidence>
<dbReference type="Proteomes" id="UP000217736">
    <property type="component" value="Chromosome"/>
</dbReference>